<dbReference type="VEuPathDB" id="VectorBase:LLOJ006977"/>
<dbReference type="VEuPathDB" id="VectorBase:LLONM1_007801"/>
<dbReference type="AlphaFoldDB" id="A0A1B0CQ28"/>
<comment type="subcellular location">
    <subcellularLocation>
        <location evidence="1">Membrane</location>
        <topology evidence="1">Multi-pass membrane protein</topology>
    </subcellularLocation>
</comment>
<feature type="transmembrane region" description="Helical" evidence="6">
    <location>
        <begin position="64"/>
        <end position="84"/>
    </location>
</feature>
<accession>A0A1B0CQ28</accession>
<dbReference type="Gene3D" id="1.20.1070.10">
    <property type="entry name" value="Rhodopsin 7-helix transmembrane proteins"/>
    <property type="match status" value="1"/>
</dbReference>
<evidence type="ECO:0000256" key="5">
    <source>
        <dbReference type="SAM" id="MobiDB-lite"/>
    </source>
</evidence>
<feature type="transmembrane region" description="Helical" evidence="6">
    <location>
        <begin position="137"/>
        <end position="158"/>
    </location>
</feature>
<feature type="domain" description="G-protein coupled receptors family 2 profile 2" evidence="7">
    <location>
        <begin position="27"/>
        <end position="213"/>
    </location>
</feature>
<evidence type="ECO:0000256" key="3">
    <source>
        <dbReference type="ARBA" id="ARBA00022989"/>
    </source>
</evidence>
<evidence type="ECO:0000259" key="7">
    <source>
        <dbReference type="PROSITE" id="PS50261"/>
    </source>
</evidence>
<dbReference type="InterPro" id="IPR000832">
    <property type="entry name" value="GPCR_2_secretin-like"/>
</dbReference>
<feature type="transmembrane region" description="Helical" evidence="6">
    <location>
        <begin position="26"/>
        <end position="52"/>
    </location>
</feature>
<evidence type="ECO:0000256" key="4">
    <source>
        <dbReference type="ARBA" id="ARBA00023136"/>
    </source>
</evidence>
<sequence>MHGFPPTTTNLSVGAMGTSWGAQGGLMALGVVLGSSISLVGLAFAFITYSLFSDLTSLAGTSLLSFLSSLFMGQLLFVIGVGGVQDAELCLSLSLALLYMNLASLCWLCCCCHHALNVFRQNANLIPRPEPQMGKALAHYSLLAWGFPLAMVAVAAAFKYKERDARVVGTTRQSHEHNPSTHCWLMEGSAYRWGFLAPAIILLLCGFWLAIQGGGTVKLTASLQIDSRARNKMIKRRGLQIGLFLKLLILLSFVIILGALASFWAIPELWTLYSIAQGAQGIVTSVLVTCNCRVLKLYTAPRSHRNRKGQYRSLRDGEGGRYGVLSVTNPNYDDAHGLGGTDSELDDSGTLIKMSYKEDLFTERCESKEPPTVDIPTNGELSGALDIAD</sequence>
<feature type="transmembrane region" description="Helical" evidence="6">
    <location>
        <begin position="190"/>
        <end position="211"/>
    </location>
</feature>
<evidence type="ECO:0000256" key="2">
    <source>
        <dbReference type="ARBA" id="ARBA00022692"/>
    </source>
</evidence>
<dbReference type="Pfam" id="PF00002">
    <property type="entry name" value="7tm_2"/>
    <property type="match status" value="1"/>
</dbReference>
<dbReference type="EMBL" id="AJWK01022950">
    <property type="status" value="NOT_ANNOTATED_CDS"/>
    <property type="molecule type" value="Genomic_DNA"/>
</dbReference>
<feature type="region of interest" description="Disordered" evidence="5">
    <location>
        <begin position="366"/>
        <end position="389"/>
    </location>
</feature>
<dbReference type="GO" id="GO:0016020">
    <property type="term" value="C:membrane"/>
    <property type="evidence" value="ECO:0007669"/>
    <property type="project" value="UniProtKB-SubCell"/>
</dbReference>
<keyword evidence="9" id="KW-1185">Reference proteome</keyword>
<dbReference type="InterPro" id="IPR053231">
    <property type="entry name" value="GPCR_LN-TM7"/>
</dbReference>
<dbReference type="PROSITE" id="PS50261">
    <property type="entry name" value="G_PROTEIN_RECEP_F2_4"/>
    <property type="match status" value="1"/>
</dbReference>
<keyword evidence="4 6" id="KW-0472">Membrane</keyword>
<evidence type="ECO:0000313" key="9">
    <source>
        <dbReference type="Proteomes" id="UP000092461"/>
    </source>
</evidence>
<reference evidence="8" key="1">
    <citation type="submission" date="2020-05" db="UniProtKB">
        <authorList>
            <consortium name="EnsemblMetazoa"/>
        </authorList>
    </citation>
    <scope>IDENTIFICATION</scope>
    <source>
        <strain evidence="8">Jacobina</strain>
    </source>
</reference>
<name>A0A1B0CQ28_LUTLO</name>
<feature type="transmembrane region" description="Helical" evidence="6">
    <location>
        <begin position="243"/>
        <end position="266"/>
    </location>
</feature>
<dbReference type="GO" id="GO:0004930">
    <property type="term" value="F:G protein-coupled receptor activity"/>
    <property type="evidence" value="ECO:0007669"/>
    <property type="project" value="InterPro"/>
</dbReference>
<evidence type="ECO:0000256" key="6">
    <source>
        <dbReference type="SAM" id="Phobius"/>
    </source>
</evidence>
<dbReference type="EMBL" id="AJWK01022949">
    <property type="status" value="NOT_ANNOTATED_CDS"/>
    <property type="molecule type" value="Genomic_DNA"/>
</dbReference>
<keyword evidence="2 6" id="KW-0812">Transmembrane</keyword>
<dbReference type="Proteomes" id="UP000092461">
    <property type="component" value="Unassembled WGS sequence"/>
</dbReference>
<dbReference type="GO" id="GO:0007166">
    <property type="term" value="P:cell surface receptor signaling pathway"/>
    <property type="evidence" value="ECO:0007669"/>
    <property type="project" value="InterPro"/>
</dbReference>
<dbReference type="PANTHER" id="PTHR45902:SF2">
    <property type="entry name" value="G-PROTEIN COUPLED RECEPTORS FAMILY 2 PROFILE 2 DOMAIN-CONTAINING PROTEIN"/>
    <property type="match status" value="1"/>
</dbReference>
<dbReference type="EnsemblMetazoa" id="LLOJ006977-RA">
    <property type="protein sequence ID" value="LLOJ006977-PA"/>
    <property type="gene ID" value="LLOJ006977"/>
</dbReference>
<feature type="transmembrane region" description="Helical" evidence="6">
    <location>
        <begin position="96"/>
        <end position="116"/>
    </location>
</feature>
<dbReference type="PANTHER" id="PTHR45902">
    <property type="entry name" value="LATROPHILIN RECEPTOR-LIKE PROTEIN A"/>
    <property type="match status" value="1"/>
</dbReference>
<keyword evidence="3 6" id="KW-1133">Transmembrane helix</keyword>
<proteinExistence type="predicted"/>
<evidence type="ECO:0000313" key="8">
    <source>
        <dbReference type="EnsemblMetazoa" id="LLOJ006977-PA"/>
    </source>
</evidence>
<organism evidence="8 9">
    <name type="scientific">Lutzomyia longipalpis</name>
    <name type="common">Sand fly</name>
    <dbReference type="NCBI Taxonomy" id="7200"/>
    <lineage>
        <taxon>Eukaryota</taxon>
        <taxon>Metazoa</taxon>
        <taxon>Ecdysozoa</taxon>
        <taxon>Arthropoda</taxon>
        <taxon>Hexapoda</taxon>
        <taxon>Insecta</taxon>
        <taxon>Pterygota</taxon>
        <taxon>Neoptera</taxon>
        <taxon>Endopterygota</taxon>
        <taxon>Diptera</taxon>
        <taxon>Nematocera</taxon>
        <taxon>Psychodoidea</taxon>
        <taxon>Psychodidae</taxon>
        <taxon>Lutzomyia</taxon>
        <taxon>Lutzomyia</taxon>
    </lineage>
</organism>
<dbReference type="InterPro" id="IPR017981">
    <property type="entry name" value="GPCR_2-like_7TM"/>
</dbReference>
<dbReference type="EMBL" id="AJWK01022948">
    <property type="status" value="NOT_ANNOTATED_CDS"/>
    <property type="molecule type" value="Genomic_DNA"/>
</dbReference>
<evidence type="ECO:0000256" key="1">
    <source>
        <dbReference type="ARBA" id="ARBA00004141"/>
    </source>
</evidence>
<protein>
    <recommendedName>
        <fullName evidence="7">G-protein coupled receptors family 2 profile 2 domain-containing protein</fullName>
    </recommendedName>
</protein>
<feature type="transmembrane region" description="Helical" evidence="6">
    <location>
        <begin position="278"/>
        <end position="298"/>
    </location>
</feature>